<dbReference type="Proteomes" id="UP000298310">
    <property type="component" value="Segment"/>
</dbReference>
<evidence type="ECO:0000259" key="4">
    <source>
        <dbReference type="PROSITE" id="PS50949"/>
    </source>
</evidence>
<dbReference type="EMBL" id="GQ919031">
    <property type="protein sequence ID" value="ACX71157.1"/>
    <property type="molecule type" value="Genomic_DNA"/>
</dbReference>
<dbReference type="PANTHER" id="PTHR44846:SF17">
    <property type="entry name" value="GNTR-FAMILY TRANSCRIPTIONAL REGULATOR"/>
    <property type="match status" value="1"/>
</dbReference>
<organism evidence="5 6">
    <name type="scientific">Streptomyces phage ZL12</name>
    <dbReference type="NCBI Taxonomy" id="2570911"/>
    <lineage>
        <taxon>Viruses</taxon>
        <taxon>Duplodnaviria</taxon>
        <taxon>Heunggongvirae</taxon>
        <taxon>Uroviricota</taxon>
        <taxon>Caudoviricetes</taxon>
        <taxon>Fuzanglongvirus</taxon>
        <taxon>Fuzanglongvirus ZL12</taxon>
    </lineage>
</organism>
<keyword evidence="1" id="KW-0805">Transcription regulation</keyword>
<dbReference type="SUPFAM" id="SSF46785">
    <property type="entry name" value="Winged helix' DNA-binding domain"/>
    <property type="match status" value="1"/>
</dbReference>
<sequence length="324" mass="34534">MGRGSPGCFGGPLWARVLTHLGPLAFSDRHRFRQLQCSALSTLSASTSARSFGRLPSDEPLHTTKCAARDYEGRQYMRETPGYAEIAAKFRQQIQDGTLSPGDEMPSYDEAATEFGVAHTTVNRAYRVLKMEGLVLARPGRKTVVAAPASTGIGARVAMHAATGSALERGESSRILEVGTVGADALVAPRLEVPPGTPVQVRRRVVSRGGMPVHLSSSYYPAYVIAVAPELQEPVSTGASRELAASRLGVAQDQVLEEVTSRLATAAEKETLGLTATDVVVTQVVRTVTLEDGRVVEVAVKVAEGSTILRWTTQLRPQEGADNA</sequence>
<keyword evidence="6" id="KW-1185">Reference proteome</keyword>
<dbReference type="InterPro" id="IPR028978">
    <property type="entry name" value="Chorismate_lyase_/UTRA_dom_sf"/>
</dbReference>
<dbReference type="InterPro" id="IPR000524">
    <property type="entry name" value="Tscrpt_reg_HTH_GntR"/>
</dbReference>
<dbReference type="Pfam" id="PF00392">
    <property type="entry name" value="GntR"/>
    <property type="match status" value="1"/>
</dbReference>
<dbReference type="SMART" id="SM00345">
    <property type="entry name" value="HTH_GNTR"/>
    <property type="match status" value="1"/>
</dbReference>
<dbReference type="PANTHER" id="PTHR44846">
    <property type="entry name" value="MANNOSYL-D-GLYCERATE TRANSPORT/METABOLISM SYSTEM REPRESSOR MNGR-RELATED"/>
    <property type="match status" value="1"/>
</dbReference>
<dbReference type="InterPro" id="IPR036390">
    <property type="entry name" value="WH_DNA-bd_sf"/>
</dbReference>
<gene>
    <name evidence="5" type="ORF">pZL12.80</name>
</gene>
<evidence type="ECO:0000256" key="3">
    <source>
        <dbReference type="ARBA" id="ARBA00023163"/>
    </source>
</evidence>
<dbReference type="GO" id="GO:0045892">
    <property type="term" value="P:negative regulation of DNA-templated transcription"/>
    <property type="evidence" value="ECO:0007669"/>
    <property type="project" value="TreeGrafter"/>
</dbReference>
<accession>D0UWI5</accession>
<keyword evidence="2" id="KW-0238">DNA-binding</keyword>
<evidence type="ECO:0000256" key="2">
    <source>
        <dbReference type="ARBA" id="ARBA00023125"/>
    </source>
</evidence>
<evidence type="ECO:0000313" key="6">
    <source>
        <dbReference type="Proteomes" id="UP000298310"/>
    </source>
</evidence>
<dbReference type="InterPro" id="IPR036388">
    <property type="entry name" value="WH-like_DNA-bd_sf"/>
</dbReference>
<dbReference type="InterPro" id="IPR050679">
    <property type="entry name" value="Bact_HTH_transcr_reg"/>
</dbReference>
<keyword evidence="3" id="KW-0804">Transcription</keyword>
<dbReference type="SUPFAM" id="SSF64288">
    <property type="entry name" value="Chorismate lyase-like"/>
    <property type="match status" value="1"/>
</dbReference>
<dbReference type="KEGG" id="vg:80142696"/>
<dbReference type="InterPro" id="IPR011663">
    <property type="entry name" value="UTRA"/>
</dbReference>
<dbReference type="GO" id="GO:0003700">
    <property type="term" value="F:DNA-binding transcription factor activity"/>
    <property type="evidence" value="ECO:0007669"/>
    <property type="project" value="InterPro"/>
</dbReference>
<dbReference type="SMART" id="SM00866">
    <property type="entry name" value="UTRA"/>
    <property type="match status" value="1"/>
</dbReference>
<dbReference type="Gene3D" id="3.40.1410.10">
    <property type="entry name" value="Chorismate lyase-like"/>
    <property type="match status" value="1"/>
</dbReference>
<proteinExistence type="predicted"/>
<reference evidence="5 6" key="1">
    <citation type="journal article" date="2010" name="J. Bacteriol.">
        <title>Characterization of the replication, transfer, and plasmid/lytic phage cycle of the Streptomyces plasmid-phage pZL12.</title>
        <authorList>
            <person name="Zhong L."/>
            <person name="Cheng Q."/>
            <person name="Tian X."/>
            <person name="Zhao L."/>
            <person name="Qin Z."/>
        </authorList>
    </citation>
    <scope>NUCLEOTIDE SEQUENCE [LARGE SCALE GENOMIC DNA]</scope>
</reference>
<feature type="domain" description="HTH gntR-type" evidence="4">
    <location>
        <begin position="80"/>
        <end position="148"/>
    </location>
</feature>
<name>D0UWI5_9CAUD</name>
<evidence type="ECO:0000313" key="5">
    <source>
        <dbReference type="EMBL" id="ACX71157.1"/>
    </source>
</evidence>
<dbReference type="CDD" id="cd07377">
    <property type="entry name" value="WHTH_GntR"/>
    <property type="match status" value="1"/>
</dbReference>
<evidence type="ECO:0000256" key="1">
    <source>
        <dbReference type="ARBA" id="ARBA00023015"/>
    </source>
</evidence>
<protein>
    <submittedName>
        <fullName evidence="5">Transcriptional regulator</fullName>
    </submittedName>
</protein>
<dbReference type="PROSITE" id="PS50949">
    <property type="entry name" value="HTH_GNTR"/>
    <property type="match status" value="1"/>
</dbReference>
<dbReference type="Gene3D" id="1.10.10.10">
    <property type="entry name" value="Winged helix-like DNA-binding domain superfamily/Winged helix DNA-binding domain"/>
    <property type="match status" value="1"/>
</dbReference>
<dbReference type="GO" id="GO:0003677">
    <property type="term" value="F:DNA binding"/>
    <property type="evidence" value="ECO:0007669"/>
    <property type="project" value="UniProtKB-KW"/>
</dbReference>
<dbReference type="Pfam" id="PF07702">
    <property type="entry name" value="UTRA"/>
    <property type="match status" value="1"/>
</dbReference>